<sequence>MGMIKKLLGRRNFHDKNNNSKSNNAYNNVNKKVNISNLENIDSLITYIELEESNKVNEIINQMKNNEILLLVSKIENQSKEIIEVYNENNEYIGKCNKDVTDILAPRINAGLNYYGEVLEITKTSNSQKELQARIIKGTPKPSQKKKIKLDSLFSHLSDELITEVIDVTFDDRQELISNMKKGDVTRLVKEYDNENKYCTIAVYDKDNNKLGFIEEELSNQLIIEIDKGNVYTSQVVEVLGGGIVSFGLKININKVDIKLSNQVYSKEVECEILNYIEGSSDTKIAKDLICMVGRRPRMLTLNNEWEMMVSLLAISEVFKENFKNYIHYPNGNLLVDINEFYSYDKDKKKKIFSFYEIYNNLIQNIYRFEYSEEDVIEDTRDVNMFKLELDLIPLSPISYSDLEKINLEMIENIFTTEGSYKSFINNINKRIINIKEIISNTSEEEIKRVNHRWIEELKQRRLFLKDIDWIGTIRGIESCREARLDYESFPSLLYNDSLYNKSHYVCPRCEKMVLYQLKVSGVYTVYKNIEKLLVHNMFTCPDCRTFYASAKTKNEFDEHWIETNLSEFALKSDTYSKEEYNDLISYSEKVYFQEHK</sequence>
<dbReference type="AlphaFoldDB" id="A0A1G9RCF4"/>
<proteinExistence type="predicted"/>
<dbReference type="RefSeq" id="WP_092726742.1">
    <property type="nucleotide sequence ID" value="NZ_FNGW01000006.1"/>
</dbReference>
<accession>A0A1G9RCF4</accession>
<name>A0A1G9RCF4_9FIRM</name>
<protein>
    <submittedName>
        <fullName evidence="1">Uncharacterized protein</fullName>
    </submittedName>
</protein>
<organism evidence="1 2">
    <name type="scientific">Romboutsia lituseburensis DSM 797</name>
    <dbReference type="NCBI Taxonomy" id="1121325"/>
    <lineage>
        <taxon>Bacteria</taxon>
        <taxon>Bacillati</taxon>
        <taxon>Bacillota</taxon>
        <taxon>Clostridia</taxon>
        <taxon>Peptostreptococcales</taxon>
        <taxon>Peptostreptococcaceae</taxon>
        <taxon>Romboutsia</taxon>
    </lineage>
</organism>
<reference evidence="1 2" key="1">
    <citation type="submission" date="2016-10" db="EMBL/GenBank/DDBJ databases">
        <authorList>
            <person name="de Groot N.N."/>
        </authorList>
    </citation>
    <scope>NUCLEOTIDE SEQUENCE [LARGE SCALE GENOMIC DNA]</scope>
    <source>
        <strain evidence="1 2">DSM 797</strain>
    </source>
</reference>
<evidence type="ECO:0000313" key="1">
    <source>
        <dbReference type="EMBL" id="SDM20547.1"/>
    </source>
</evidence>
<dbReference type="EMBL" id="FNGW01000006">
    <property type="protein sequence ID" value="SDM20547.1"/>
    <property type="molecule type" value="Genomic_DNA"/>
</dbReference>
<dbReference type="Proteomes" id="UP000199068">
    <property type="component" value="Unassembled WGS sequence"/>
</dbReference>
<dbReference type="STRING" id="1121325.SAMN04515677_106181"/>
<keyword evidence="2" id="KW-1185">Reference proteome</keyword>
<evidence type="ECO:0000313" key="2">
    <source>
        <dbReference type="Proteomes" id="UP000199068"/>
    </source>
</evidence>
<gene>
    <name evidence="1" type="ORF">SAMN04515677_106181</name>
</gene>
<dbReference type="Gene3D" id="3.30.70.2330">
    <property type="match status" value="1"/>
</dbReference>